<name>A0A2T0S3R9_9ACTN</name>
<protein>
    <submittedName>
        <fullName evidence="6">Serine/threonine protein kinase</fullName>
    </submittedName>
</protein>
<feature type="chain" id="PRO_5015674445" evidence="4">
    <location>
        <begin position="33"/>
        <end position="970"/>
    </location>
</feature>
<keyword evidence="1 4" id="KW-0732">Signal</keyword>
<keyword evidence="2" id="KW-1015">Disulfide bond</keyword>
<evidence type="ECO:0000256" key="3">
    <source>
        <dbReference type="SAM" id="MobiDB-lite"/>
    </source>
</evidence>
<evidence type="ECO:0000256" key="4">
    <source>
        <dbReference type="SAM" id="SignalP"/>
    </source>
</evidence>
<sequence>MLKRRAPHPALFPAVLVPALIAGLAVGSPAAASRTVPRAEPATAPVTADAASREAQATGLPVEVVAERAEDELLWANPDGSFTSEITAGPQRVQRADGTWSDLDTTLERRPDGSIGPKAAAVDLTFSGGHDDDLIRIADDGKALAYGWPKNLPEPTLSGDTATYSEVLPGVDLKLTASSVGYSYVMVVKSADAADNATVANLALTVRGEGVDIRRSESGGIAAVDAAGEVVFEGAQPSMWDSAGDVAPQGASKSRAAAAEPAATAQRGPEAVDESVAPTVGDRVADVDVRLSAGTLTLVPDADLLADPATVYPVYIDPDETVKRTDWMYVSSAHASTEYYKFKDDEGVGRCSNWGGYLCSSSPFTNRMYFKFTPVKADWADRVVSKAVFRVYETWSFSCTASWVNLNLVDAGKVNSGTNWNNKPDDGDLMVDRKVAYGRGKSCDPDAPASWVEFSDNKEETNENLTPTVRTKLANGSPIAFSLNAKDEGDGNSWKRFRGDNAALSVTFNTRPGKPYNEKTTSPSTGCVTGSGRPFVRDATPQLQVTAADDEKSQNLKVTFEVWDLANTAKAVYSVAVDPQNQQGDFFAGVPAGKMVHGHTYRWRAKSNDGSVDSISWSDWCEMSVDLEEPSVPPVVTSGDFPAEGRGKPVGQSGVFTFGSGANKDSAYGNDIDYYKWSLTTDVPTNTVNNGTLGGEGTTPPVTPTSFGPNVLYVQSYDRAGNASDLFRYVFRPTRACEDPAADSCAAGVWLLDETTGTAAADTSGKEHPLTVSGAARVAGQLGAADPADGALRLDGTAGYASGAAVVDSRQGVTVSAWVRPADFTHNGTVVSQSGTYGNGFSLGYSSAAKRWVFGRHKADKANLAAGDLVQVTAASTEAPELNRWTYLTGVFDPADNMMRIFVDGKEQGAAKYTGTIWNGASSLQLGRARLNDKWVDQFAGDVDDVRVFAGVLDPADIDGLWFASRPPVA</sequence>
<gene>
    <name evidence="6" type="ORF">CLV70_109231</name>
</gene>
<evidence type="ECO:0000259" key="5">
    <source>
        <dbReference type="SMART" id="SM00560"/>
    </source>
</evidence>
<dbReference type="EMBL" id="PVZG01000009">
    <property type="protein sequence ID" value="PRY28074.1"/>
    <property type="molecule type" value="Genomic_DNA"/>
</dbReference>
<keyword evidence="6" id="KW-0808">Transferase</keyword>
<dbReference type="AlphaFoldDB" id="A0A2T0S3R9"/>
<evidence type="ECO:0000256" key="1">
    <source>
        <dbReference type="ARBA" id="ARBA00022729"/>
    </source>
</evidence>
<dbReference type="Gene3D" id="2.60.120.200">
    <property type="match status" value="1"/>
</dbReference>
<proteinExistence type="predicted"/>
<feature type="signal peptide" evidence="4">
    <location>
        <begin position="1"/>
        <end position="32"/>
    </location>
</feature>
<feature type="region of interest" description="Disordered" evidence="3">
    <location>
        <begin position="510"/>
        <end position="533"/>
    </location>
</feature>
<dbReference type="OrthoDB" id="4332189at2"/>
<organism evidence="6 7">
    <name type="scientific">Pseudosporangium ferrugineum</name>
    <dbReference type="NCBI Taxonomy" id="439699"/>
    <lineage>
        <taxon>Bacteria</taxon>
        <taxon>Bacillati</taxon>
        <taxon>Actinomycetota</taxon>
        <taxon>Actinomycetes</taxon>
        <taxon>Micromonosporales</taxon>
        <taxon>Micromonosporaceae</taxon>
        <taxon>Pseudosporangium</taxon>
    </lineage>
</organism>
<reference evidence="6 7" key="1">
    <citation type="submission" date="2018-03" db="EMBL/GenBank/DDBJ databases">
        <title>Genomic Encyclopedia of Archaeal and Bacterial Type Strains, Phase II (KMG-II): from individual species to whole genera.</title>
        <authorList>
            <person name="Goeker M."/>
        </authorList>
    </citation>
    <scope>NUCLEOTIDE SEQUENCE [LARGE SCALE GENOMIC DNA]</scope>
    <source>
        <strain evidence="6 7">DSM 45348</strain>
    </source>
</reference>
<keyword evidence="7" id="KW-1185">Reference proteome</keyword>
<accession>A0A2T0S3R9</accession>
<dbReference type="Pfam" id="PF13385">
    <property type="entry name" value="Laminin_G_3"/>
    <property type="match status" value="1"/>
</dbReference>
<dbReference type="Proteomes" id="UP000239209">
    <property type="component" value="Unassembled WGS sequence"/>
</dbReference>
<dbReference type="InterPro" id="IPR013320">
    <property type="entry name" value="ConA-like_dom_sf"/>
</dbReference>
<dbReference type="SUPFAM" id="SSF49899">
    <property type="entry name" value="Concanavalin A-like lectins/glucanases"/>
    <property type="match status" value="1"/>
</dbReference>
<dbReference type="RefSeq" id="WP_106128163.1">
    <property type="nucleotide sequence ID" value="NZ_PVZG01000009.1"/>
</dbReference>
<dbReference type="InterPro" id="IPR042837">
    <property type="entry name" value="PTX3"/>
</dbReference>
<keyword evidence="6" id="KW-0418">Kinase</keyword>
<dbReference type="InterPro" id="IPR006558">
    <property type="entry name" value="LamG-like"/>
</dbReference>
<comment type="caution">
    <text evidence="6">The sequence shown here is derived from an EMBL/GenBank/DDBJ whole genome shotgun (WGS) entry which is preliminary data.</text>
</comment>
<dbReference type="SMART" id="SM00560">
    <property type="entry name" value="LamGL"/>
    <property type="match status" value="1"/>
</dbReference>
<dbReference type="PANTHER" id="PTHR46943:SF1">
    <property type="entry name" value="PENTRAXIN-RELATED PROTEIN PTX3"/>
    <property type="match status" value="1"/>
</dbReference>
<feature type="region of interest" description="Disordered" evidence="3">
    <location>
        <begin position="241"/>
        <end position="275"/>
    </location>
</feature>
<evidence type="ECO:0000313" key="7">
    <source>
        <dbReference type="Proteomes" id="UP000239209"/>
    </source>
</evidence>
<feature type="region of interest" description="Disordered" evidence="3">
    <location>
        <begin position="33"/>
        <end position="59"/>
    </location>
</feature>
<feature type="domain" description="LamG-like jellyroll fold" evidence="5">
    <location>
        <begin position="811"/>
        <end position="956"/>
    </location>
</feature>
<dbReference type="PANTHER" id="PTHR46943">
    <property type="entry name" value="PENTRAXIN-RELATED PROTEIN PTX3"/>
    <property type="match status" value="1"/>
</dbReference>
<evidence type="ECO:0000256" key="2">
    <source>
        <dbReference type="ARBA" id="ARBA00023157"/>
    </source>
</evidence>
<keyword evidence="6" id="KW-0723">Serine/threonine-protein kinase</keyword>
<dbReference type="GO" id="GO:0004674">
    <property type="term" value="F:protein serine/threonine kinase activity"/>
    <property type="evidence" value="ECO:0007669"/>
    <property type="project" value="UniProtKB-KW"/>
</dbReference>
<evidence type="ECO:0000313" key="6">
    <source>
        <dbReference type="EMBL" id="PRY28074.1"/>
    </source>
</evidence>
<feature type="compositionally biased region" description="Low complexity" evidence="3">
    <location>
        <begin position="247"/>
        <end position="268"/>
    </location>
</feature>
<dbReference type="GO" id="GO:0006955">
    <property type="term" value="P:immune response"/>
    <property type="evidence" value="ECO:0007669"/>
    <property type="project" value="InterPro"/>
</dbReference>
<feature type="compositionally biased region" description="Polar residues" evidence="3">
    <location>
        <begin position="518"/>
        <end position="528"/>
    </location>
</feature>